<name>A0A6G1SIN6_9ACAR</name>
<dbReference type="SUPFAM" id="SSF52833">
    <property type="entry name" value="Thioredoxin-like"/>
    <property type="match status" value="1"/>
</dbReference>
<evidence type="ECO:0000256" key="1">
    <source>
        <dbReference type="ARBA" id="ARBA00008987"/>
    </source>
</evidence>
<sequence length="131" mass="14729">MLARLIINNSASRRLFSTSPGRFGQIFNIQDAKDFEAKVIKSKDPVIVDFYADWCGPCRLLAPKLETRIGQEKNVHLAKVNVDNLDELAAQHQVSTIPHVVGYKDGKQVDKFIGNKDNDIINEFVKKLSCT</sequence>
<dbReference type="CDD" id="cd02947">
    <property type="entry name" value="TRX_family"/>
    <property type="match status" value="1"/>
</dbReference>
<protein>
    <submittedName>
        <fullName evidence="3">Thioredoxin, mitochondrial</fullName>
    </submittedName>
</protein>
<dbReference type="Pfam" id="PF00085">
    <property type="entry name" value="Thioredoxin"/>
    <property type="match status" value="1"/>
</dbReference>
<dbReference type="PROSITE" id="PS51352">
    <property type="entry name" value="THIOREDOXIN_2"/>
    <property type="match status" value="1"/>
</dbReference>
<proteinExistence type="inferred from homology"/>
<gene>
    <name evidence="3" type="primary">TXN2</name>
    <name evidence="3" type="ORF">g.1160</name>
</gene>
<comment type="similarity">
    <text evidence="1">Belongs to the thioredoxin family.</text>
</comment>
<evidence type="ECO:0000259" key="2">
    <source>
        <dbReference type="PROSITE" id="PS51352"/>
    </source>
</evidence>
<feature type="domain" description="Thioredoxin" evidence="2">
    <location>
        <begin position="5"/>
        <end position="130"/>
    </location>
</feature>
<dbReference type="PRINTS" id="PR00421">
    <property type="entry name" value="THIOREDOXIN"/>
</dbReference>
<dbReference type="AlphaFoldDB" id="A0A6G1SIN6"/>
<reference evidence="3" key="1">
    <citation type="submission" date="2018-10" db="EMBL/GenBank/DDBJ databases">
        <title>Transcriptome assembly of Aceria tosichella (Wheat curl mite) Type 2.</title>
        <authorList>
            <person name="Scully E.D."/>
            <person name="Geib S.M."/>
            <person name="Palmer N.A."/>
            <person name="Gupta A.K."/>
            <person name="Sarath G."/>
            <person name="Tatineni S."/>
        </authorList>
    </citation>
    <scope>NUCLEOTIDE SEQUENCE</scope>
    <source>
        <strain evidence="3">LincolnNE</strain>
    </source>
</reference>
<dbReference type="InterPro" id="IPR036249">
    <property type="entry name" value="Thioredoxin-like_sf"/>
</dbReference>
<dbReference type="PANTHER" id="PTHR43601:SF3">
    <property type="entry name" value="THIOREDOXIN, MITOCHONDRIAL"/>
    <property type="match status" value="1"/>
</dbReference>
<dbReference type="GO" id="GO:0005739">
    <property type="term" value="C:mitochondrion"/>
    <property type="evidence" value="ECO:0007669"/>
    <property type="project" value="TreeGrafter"/>
</dbReference>
<dbReference type="GO" id="GO:0045454">
    <property type="term" value="P:cell redox homeostasis"/>
    <property type="evidence" value="ECO:0007669"/>
    <property type="project" value="TreeGrafter"/>
</dbReference>
<evidence type="ECO:0000313" key="3">
    <source>
        <dbReference type="EMBL" id="MDE50229.1"/>
    </source>
</evidence>
<dbReference type="EMBL" id="GGYP01005458">
    <property type="protein sequence ID" value="MDE50229.1"/>
    <property type="molecule type" value="Transcribed_RNA"/>
</dbReference>
<dbReference type="PROSITE" id="PS00194">
    <property type="entry name" value="THIOREDOXIN_1"/>
    <property type="match status" value="1"/>
</dbReference>
<organism evidence="3">
    <name type="scientific">Aceria tosichella</name>
    <name type="common">wheat curl mite</name>
    <dbReference type="NCBI Taxonomy" id="561515"/>
    <lineage>
        <taxon>Eukaryota</taxon>
        <taxon>Metazoa</taxon>
        <taxon>Ecdysozoa</taxon>
        <taxon>Arthropoda</taxon>
        <taxon>Chelicerata</taxon>
        <taxon>Arachnida</taxon>
        <taxon>Acari</taxon>
        <taxon>Acariformes</taxon>
        <taxon>Trombidiformes</taxon>
        <taxon>Prostigmata</taxon>
        <taxon>Eupodina</taxon>
        <taxon>Eriophyoidea</taxon>
        <taxon>Eriophyidae</taxon>
        <taxon>Eriophyinae</taxon>
        <taxon>Aceriini</taxon>
        <taxon>Aceria</taxon>
    </lineage>
</organism>
<dbReference type="Gene3D" id="3.40.30.10">
    <property type="entry name" value="Glutaredoxin"/>
    <property type="match status" value="1"/>
</dbReference>
<dbReference type="InterPro" id="IPR017937">
    <property type="entry name" value="Thioredoxin_CS"/>
</dbReference>
<dbReference type="InterPro" id="IPR013766">
    <property type="entry name" value="Thioredoxin_domain"/>
</dbReference>
<dbReference type="PANTHER" id="PTHR43601">
    <property type="entry name" value="THIOREDOXIN, MITOCHONDRIAL"/>
    <property type="match status" value="1"/>
</dbReference>
<accession>A0A6G1SIN6</accession>